<keyword evidence="4" id="KW-1185">Reference proteome</keyword>
<dbReference type="Proteomes" id="UP000559256">
    <property type="component" value="Unassembled WGS sequence"/>
</dbReference>
<dbReference type="GO" id="GO:0005524">
    <property type="term" value="F:ATP binding"/>
    <property type="evidence" value="ECO:0007669"/>
    <property type="project" value="InterPro"/>
</dbReference>
<comment type="caution">
    <text evidence="3">The sequence shown here is derived from an EMBL/GenBank/DDBJ whole genome shotgun (WGS) entry which is preliminary data.</text>
</comment>
<dbReference type="PROSITE" id="PS50011">
    <property type="entry name" value="PROTEIN_KINASE_DOM"/>
    <property type="match status" value="1"/>
</dbReference>
<evidence type="ECO:0000259" key="2">
    <source>
        <dbReference type="PROSITE" id="PS50011"/>
    </source>
</evidence>
<feature type="compositionally biased region" description="Low complexity" evidence="1">
    <location>
        <begin position="174"/>
        <end position="184"/>
    </location>
</feature>
<dbReference type="EMBL" id="JAACJM010000035">
    <property type="protein sequence ID" value="KAF5363017.1"/>
    <property type="molecule type" value="Genomic_DNA"/>
</dbReference>
<feature type="compositionally biased region" description="Polar residues" evidence="1">
    <location>
        <begin position="355"/>
        <end position="372"/>
    </location>
</feature>
<dbReference type="SUPFAM" id="SSF56112">
    <property type="entry name" value="Protein kinase-like (PK-like)"/>
    <property type="match status" value="1"/>
</dbReference>
<evidence type="ECO:0000313" key="4">
    <source>
        <dbReference type="Proteomes" id="UP000559256"/>
    </source>
</evidence>
<feature type="compositionally biased region" description="Polar residues" evidence="1">
    <location>
        <begin position="251"/>
        <end position="275"/>
    </location>
</feature>
<feature type="compositionally biased region" description="Basic and acidic residues" evidence="1">
    <location>
        <begin position="191"/>
        <end position="203"/>
    </location>
</feature>
<evidence type="ECO:0000313" key="3">
    <source>
        <dbReference type="EMBL" id="KAF5363017.1"/>
    </source>
</evidence>
<protein>
    <recommendedName>
        <fullName evidence="2">Protein kinase domain-containing protein</fullName>
    </recommendedName>
</protein>
<name>A0A8H5GDL2_9AGAR</name>
<dbReference type="OrthoDB" id="1405469at2759"/>
<reference evidence="3 4" key="1">
    <citation type="journal article" date="2020" name="ISME J.">
        <title>Uncovering the hidden diversity of litter-decomposition mechanisms in mushroom-forming fungi.</title>
        <authorList>
            <person name="Floudas D."/>
            <person name="Bentzer J."/>
            <person name="Ahren D."/>
            <person name="Johansson T."/>
            <person name="Persson P."/>
            <person name="Tunlid A."/>
        </authorList>
    </citation>
    <scope>NUCLEOTIDE SEQUENCE [LARGE SCALE GENOMIC DNA]</scope>
    <source>
        <strain evidence="3 4">CBS 291.85</strain>
    </source>
</reference>
<feature type="region of interest" description="Disordered" evidence="1">
    <location>
        <begin position="352"/>
        <end position="372"/>
    </location>
</feature>
<feature type="compositionally biased region" description="Low complexity" evidence="1">
    <location>
        <begin position="40"/>
        <end position="54"/>
    </location>
</feature>
<proteinExistence type="predicted"/>
<feature type="region of interest" description="Disordered" evidence="1">
    <location>
        <begin position="165"/>
        <end position="304"/>
    </location>
</feature>
<dbReference type="InterPro" id="IPR000719">
    <property type="entry name" value="Prot_kinase_dom"/>
</dbReference>
<dbReference type="InterPro" id="IPR008271">
    <property type="entry name" value="Ser/Thr_kinase_AS"/>
</dbReference>
<feature type="compositionally biased region" description="Polar residues" evidence="1">
    <location>
        <begin position="60"/>
        <end position="69"/>
    </location>
</feature>
<gene>
    <name evidence="3" type="ORF">D9758_012659</name>
</gene>
<dbReference type="PROSITE" id="PS00108">
    <property type="entry name" value="PROTEIN_KINASE_ST"/>
    <property type="match status" value="1"/>
</dbReference>
<feature type="region of interest" description="Disordered" evidence="1">
    <location>
        <begin position="28"/>
        <end position="85"/>
    </location>
</feature>
<sequence length="372" mass="41218">MSFLGRIKKPTASSFGCRHHRDWPIEIAGSLSNLPPNGDPSSTTHSTTRSCCTTPPSPSLQTDTPTSHNENAEFPSTYHSDPTAFPPNSMAEGYFDVFFRVEKKLGRGSVFWSLRRQKTRSRSIPYLSLTNFKRGKAFGKIASSEYCCVSGGSLDDFIERRIRGFSKGKGLNGNGNRARGALNRGRGRGRPSGETETETKAEGEGQGQGDGDGEAEAEGELERQKLIKHAFGARARKQRERERDREGGAYTQRQKPYPESSSLSPHYTNSSTPNSSRRKAKPKPSLHNPKLKTTTTHTRPRPFKNSLFSDIVSDLDFLHSRNVLHLDMKPGNVLLRFDHGYGYGYGEGGLPPGMSSRSRTFSFAQRQTPTRG</sequence>
<dbReference type="Gene3D" id="1.10.510.10">
    <property type="entry name" value="Transferase(Phosphotransferase) domain 1"/>
    <property type="match status" value="1"/>
</dbReference>
<accession>A0A8H5GDL2</accession>
<evidence type="ECO:0000256" key="1">
    <source>
        <dbReference type="SAM" id="MobiDB-lite"/>
    </source>
</evidence>
<feature type="domain" description="Protein kinase" evidence="2">
    <location>
        <begin position="99"/>
        <end position="372"/>
    </location>
</feature>
<organism evidence="3 4">
    <name type="scientific">Tetrapyrgos nigripes</name>
    <dbReference type="NCBI Taxonomy" id="182062"/>
    <lineage>
        <taxon>Eukaryota</taxon>
        <taxon>Fungi</taxon>
        <taxon>Dikarya</taxon>
        <taxon>Basidiomycota</taxon>
        <taxon>Agaricomycotina</taxon>
        <taxon>Agaricomycetes</taxon>
        <taxon>Agaricomycetidae</taxon>
        <taxon>Agaricales</taxon>
        <taxon>Marasmiineae</taxon>
        <taxon>Marasmiaceae</taxon>
        <taxon>Tetrapyrgos</taxon>
    </lineage>
</organism>
<dbReference type="InterPro" id="IPR011009">
    <property type="entry name" value="Kinase-like_dom_sf"/>
</dbReference>
<dbReference type="GO" id="GO:0004672">
    <property type="term" value="F:protein kinase activity"/>
    <property type="evidence" value="ECO:0007669"/>
    <property type="project" value="InterPro"/>
</dbReference>
<dbReference type="AlphaFoldDB" id="A0A8H5GDL2"/>